<feature type="transmembrane region" description="Helical" evidence="1">
    <location>
        <begin position="263"/>
        <end position="282"/>
    </location>
</feature>
<dbReference type="EMBL" id="JAACJK010000001">
    <property type="protein sequence ID" value="KAF5342101.1"/>
    <property type="molecule type" value="Genomic_DNA"/>
</dbReference>
<protein>
    <recommendedName>
        <fullName evidence="2">DUF4218 domain-containing protein</fullName>
    </recommendedName>
</protein>
<keyword evidence="4" id="KW-1185">Reference proteome</keyword>
<sequence>MLEDDSLVNCMCSKCLQADPNGVVVTKDQHLAHKRNARQRAHVDSRLAQLRANGWDDPPLPPDRRMSLDITTEPDVELEGHSMDLDPPLARDENQEIVEELAHILKELKNSCPQKSQFNILPFVFSQTPHLYGLPGNPTEQDIDRICSLDVNTPSNADYLRYFDLLDKGAKYARMQQEHASATIRMQSLLVVETVDQSRRSLREARLADWKRQADLTKQPYFVDTTRYYQDAIPYIPVSLLLVYLIAASLYLLSNVSQDDCKFLLSALGLLLQILTASSVDIRARNAARGMFHTIGPVLALLDVVPRYASFVCCKQCYYIHWFDPNDHHTKRLERCPNTTKNGICNARFWVGKNFKLNDLKKHLLRQLCVDSGVLSVDGTRGELASRLLQYRIEQRWWTADDKHIVEENIDHVADYERLRDGTTTDDFFWHASKTTVTKAIKPDLLMVFIRHVQPTIVPPKSDEEVNGLKKELLLQYIQDERQRLGIIDENGIHATAIATQAKNQCANILGKGVLKEIRRDMQSINRPSWQPSGPRSPGEARFGKFTAAQWRTFCLINLPITLTRLWGNAHPDSFQRKCLDNFLHLVAAVKIASMNRMNEDRVQDYERHIQLYLSSLLELYPRSNITPYQHLALHFPRHLRMFGPVHAWRCFAFERYNYVIQSLPTNHKFGQLEETMFSKFCSAQRIRAIFSQKGLLPKDLAPLAGFFHENYSKRYRMNINEVFFSDDDQRDEEISTWKTDDLAPIEPAVYDALRNDPALALPLALVLVFIHPFHL</sequence>
<proteinExistence type="predicted"/>
<keyword evidence="1" id="KW-0472">Membrane</keyword>
<keyword evidence="1" id="KW-0812">Transmembrane</keyword>
<organism evidence="3 4">
    <name type="scientific">Ephemerocybe angulata</name>
    <dbReference type="NCBI Taxonomy" id="980116"/>
    <lineage>
        <taxon>Eukaryota</taxon>
        <taxon>Fungi</taxon>
        <taxon>Dikarya</taxon>
        <taxon>Basidiomycota</taxon>
        <taxon>Agaricomycotina</taxon>
        <taxon>Agaricomycetes</taxon>
        <taxon>Agaricomycetidae</taxon>
        <taxon>Agaricales</taxon>
        <taxon>Agaricineae</taxon>
        <taxon>Psathyrellaceae</taxon>
        <taxon>Ephemerocybe</taxon>
    </lineage>
</organism>
<dbReference type="PANTHER" id="PTHR46579">
    <property type="entry name" value="F5/8 TYPE C DOMAIN-CONTAINING PROTEIN-RELATED"/>
    <property type="match status" value="1"/>
</dbReference>
<reference evidence="3 4" key="1">
    <citation type="journal article" date="2020" name="ISME J.">
        <title>Uncovering the hidden diversity of litter-decomposition mechanisms in mushroom-forming fungi.</title>
        <authorList>
            <person name="Floudas D."/>
            <person name="Bentzer J."/>
            <person name="Ahren D."/>
            <person name="Johansson T."/>
            <person name="Persson P."/>
            <person name="Tunlid A."/>
        </authorList>
    </citation>
    <scope>NUCLEOTIDE SEQUENCE [LARGE SCALE GENOMIC DNA]</scope>
    <source>
        <strain evidence="3 4">CBS 175.51</strain>
    </source>
</reference>
<dbReference type="InterPro" id="IPR025452">
    <property type="entry name" value="DUF4218"/>
</dbReference>
<name>A0A8H5FMF2_9AGAR</name>
<feature type="transmembrane region" description="Helical" evidence="1">
    <location>
        <begin position="232"/>
        <end position="251"/>
    </location>
</feature>
<dbReference type="OrthoDB" id="3248986at2759"/>
<dbReference type="AlphaFoldDB" id="A0A8H5FMF2"/>
<keyword evidence="1" id="KW-1133">Transmembrane helix</keyword>
<dbReference type="Proteomes" id="UP000541558">
    <property type="component" value="Unassembled WGS sequence"/>
</dbReference>
<comment type="caution">
    <text evidence="3">The sequence shown here is derived from an EMBL/GenBank/DDBJ whole genome shotgun (WGS) entry which is preliminary data.</text>
</comment>
<dbReference type="Pfam" id="PF13960">
    <property type="entry name" value="DUF4218"/>
    <property type="match status" value="1"/>
</dbReference>
<accession>A0A8H5FMF2</accession>
<evidence type="ECO:0000313" key="3">
    <source>
        <dbReference type="EMBL" id="KAF5342101.1"/>
    </source>
</evidence>
<dbReference type="PANTHER" id="PTHR46579:SF1">
    <property type="entry name" value="F5_8 TYPE C DOMAIN-CONTAINING PROTEIN"/>
    <property type="match status" value="1"/>
</dbReference>
<evidence type="ECO:0000313" key="4">
    <source>
        <dbReference type="Proteomes" id="UP000541558"/>
    </source>
</evidence>
<evidence type="ECO:0000259" key="2">
    <source>
        <dbReference type="Pfam" id="PF13960"/>
    </source>
</evidence>
<feature type="domain" description="DUF4218" evidence="2">
    <location>
        <begin position="597"/>
        <end position="664"/>
    </location>
</feature>
<gene>
    <name evidence="3" type="ORF">D9611_001705</name>
</gene>
<evidence type="ECO:0000256" key="1">
    <source>
        <dbReference type="SAM" id="Phobius"/>
    </source>
</evidence>